<dbReference type="AlphaFoldDB" id="A0A914YHU0"/>
<evidence type="ECO:0000256" key="6">
    <source>
        <dbReference type="SAM" id="Coils"/>
    </source>
</evidence>
<accession>A0A914YHU0</accession>
<organism evidence="7 8">
    <name type="scientific">Panagrolaimus superbus</name>
    <dbReference type="NCBI Taxonomy" id="310955"/>
    <lineage>
        <taxon>Eukaryota</taxon>
        <taxon>Metazoa</taxon>
        <taxon>Ecdysozoa</taxon>
        <taxon>Nematoda</taxon>
        <taxon>Chromadorea</taxon>
        <taxon>Rhabditida</taxon>
        <taxon>Tylenchina</taxon>
        <taxon>Panagrolaimomorpha</taxon>
        <taxon>Panagrolaimoidea</taxon>
        <taxon>Panagrolaimidae</taxon>
        <taxon>Panagrolaimus</taxon>
    </lineage>
</organism>
<reference evidence="8" key="1">
    <citation type="submission" date="2022-11" db="UniProtKB">
        <authorList>
            <consortium name="WormBaseParasite"/>
        </authorList>
    </citation>
    <scope>IDENTIFICATION</scope>
</reference>
<evidence type="ECO:0000256" key="5">
    <source>
        <dbReference type="PIRNR" id="PIRNR005673"/>
    </source>
</evidence>
<dbReference type="Gene3D" id="1.25.10.10">
    <property type="entry name" value="Leucine-rich Repeat Variant"/>
    <property type="match status" value="1"/>
</dbReference>
<evidence type="ECO:0000313" key="7">
    <source>
        <dbReference type="Proteomes" id="UP000887577"/>
    </source>
</evidence>
<comment type="similarity">
    <text evidence="1 5">Belongs to the importin alpha family.</text>
</comment>
<dbReference type="GO" id="GO:0061608">
    <property type="term" value="F:nuclear import signal receptor activity"/>
    <property type="evidence" value="ECO:0007669"/>
    <property type="project" value="InterPro"/>
</dbReference>
<dbReference type="PIRSF" id="PIRSF005673">
    <property type="entry name" value="Importin_alpha"/>
    <property type="match status" value="1"/>
</dbReference>
<protein>
    <recommendedName>
        <fullName evidence="5">Importin subunit alpha</fullName>
    </recommendedName>
</protein>
<dbReference type="Pfam" id="PF00514">
    <property type="entry name" value="Arm"/>
    <property type="match status" value="2"/>
</dbReference>
<feature type="coiled-coil region" evidence="6">
    <location>
        <begin position="5"/>
        <end position="32"/>
    </location>
</feature>
<sequence length="530" mass="60486">MDNSITETKKEMEQLRDELKEMKKIVEELQNDRPSEESFNQFRNELNSFKQPLQQICNGMNIAFEGFKGIQKHLCGANDIPKSTIQATAANGERKMSDSVAEESWKKLANIAKDLNSDDQLRALQQACRITNQFRNVKHFSENRFVSIFVESLNSENDEVKFVAAKALSNIAQGTPEQIKSFIDSDAIPALIGLLDLSCLRVREQALEALANITYVERESRYHCLERGLLKKLNKLACRQPSLQCMQNIAKILANFTVNNHPLAISEFVKEVTPQIIPVLRTLIHHYDTDVLYKTCIALYYLAGYGYFDIIIENGFIQKVVNLFSHSSVKVSKTVYYVFIEMVKFINSDRIEYLIDNGILEYMKEPLMESDEKIQEITVSLFSKITASTLCNIQAVIDAGFIPLFIQLLNHDNPETRAEIIYIIFNIVNGGSEANIQYLLNFDIIGLLCKFKEDGTYHETVGALHTLFIILTRIGCRKQLTCQKMNDCGGTDKIRELQTHGQDKIQYFSSLIISQFFTSPFLKDEDVEIL</sequence>
<evidence type="ECO:0000313" key="8">
    <source>
        <dbReference type="WBParaSite" id="PSU_v2.g16874.t1"/>
    </source>
</evidence>
<dbReference type="PANTHER" id="PTHR23316">
    <property type="entry name" value="IMPORTIN ALPHA"/>
    <property type="match status" value="1"/>
</dbReference>
<evidence type="ECO:0000256" key="4">
    <source>
        <dbReference type="ARBA" id="ARBA00022927"/>
    </source>
</evidence>
<keyword evidence="3" id="KW-0677">Repeat</keyword>
<keyword evidence="4 5" id="KW-0653">Protein transport</keyword>
<evidence type="ECO:0000256" key="2">
    <source>
        <dbReference type="ARBA" id="ARBA00022448"/>
    </source>
</evidence>
<proteinExistence type="inferred from homology"/>
<keyword evidence="7" id="KW-1185">Reference proteome</keyword>
<name>A0A914YHU0_9BILA</name>
<evidence type="ECO:0000256" key="1">
    <source>
        <dbReference type="ARBA" id="ARBA00010394"/>
    </source>
</evidence>
<dbReference type="GO" id="GO:0006606">
    <property type="term" value="P:protein import into nucleus"/>
    <property type="evidence" value="ECO:0007669"/>
    <property type="project" value="InterPro"/>
</dbReference>
<dbReference type="SUPFAM" id="SSF48371">
    <property type="entry name" value="ARM repeat"/>
    <property type="match status" value="1"/>
</dbReference>
<dbReference type="InterPro" id="IPR016024">
    <property type="entry name" value="ARM-type_fold"/>
</dbReference>
<keyword evidence="6" id="KW-0175">Coiled coil</keyword>
<dbReference type="InterPro" id="IPR011989">
    <property type="entry name" value="ARM-like"/>
</dbReference>
<dbReference type="InterPro" id="IPR000225">
    <property type="entry name" value="Armadillo"/>
</dbReference>
<dbReference type="Proteomes" id="UP000887577">
    <property type="component" value="Unplaced"/>
</dbReference>
<keyword evidence="2 5" id="KW-0813">Transport</keyword>
<dbReference type="SMART" id="SM00185">
    <property type="entry name" value="ARM"/>
    <property type="match status" value="5"/>
</dbReference>
<evidence type="ECO:0000256" key="3">
    <source>
        <dbReference type="ARBA" id="ARBA00022737"/>
    </source>
</evidence>
<dbReference type="WBParaSite" id="PSU_v2.g16874.t1">
    <property type="protein sequence ID" value="PSU_v2.g16874.t1"/>
    <property type="gene ID" value="PSU_v2.g16874"/>
</dbReference>
<dbReference type="InterPro" id="IPR024931">
    <property type="entry name" value="Importin_alpha"/>
</dbReference>
<dbReference type="GO" id="GO:0005737">
    <property type="term" value="C:cytoplasm"/>
    <property type="evidence" value="ECO:0007669"/>
    <property type="project" value="InterPro"/>
</dbReference>